<name>A0A8X6XBL8_9ARAC</name>
<keyword evidence="3" id="KW-1185">Reference proteome</keyword>
<feature type="compositionally biased region" description="Polar residues" evidence="1">
    <location>
        <begin position="72"/>
        <end position="81"/>
    </location>
</feature>
<organism evidence="2 3">
    <name type="scientific">Trichonephila inaurata madagascariensis</name>
    <dbReference type="NCBI Taxonomy" id="2747483"/>
    <lineage>
        <taxon>Eukaryota</taxon>
        <taxon>Metazoa</taxon>
        <taxon>Ecdysozoa</taxon>
        <taxon>Arthropoda</taxon>
        <taxon>Chelicerata</taxon>
        <taxon>Arachnida</taxon>
        <taxon>Araneae</taxon>
        <taxon>Araneomorphae</taxon>
        <taxon>Entelegynae</taxon>
        <taxon>Araneoidea</taxon>
        <taxon>Nephilidae</taxon>
        <taxon>Trichonephila</taxon>
        <taxon>Trichonephila inaurata</taxon>
    </lineage>
</organism>
<comment type="caution">
    <text evidence="2">The sequence shown here is derived from an EMBL/GenBank/DDBJ whole genome shotgun (WGS) entry which is preliminary data.</text>
</comment>
<protein>
    <submittedName>
        <fullName evidence="2">Uncharacterized protein</fullName>
    </submittedName>
</protein>
<dbReference type="EMBL" id="BMAV01007552">
    <property type="protein sequence ID" value="GFY50555.1"/>
    <property type="molecule type" value="Genomic_DNA"/>
</dbReference>
<reference evidence="2" key="1">
    <citation type="submission" date="2020-08" db="EMBL/GenBank/DDBJ databases">
        <title>Multicomponent nature underlies the extraordinary mechanical properties of spider dragline silk.</title>
        <authorList>
            <person name="Kono N."/>
            <person name="Nakamura H."/>
            <person name="Mori M."/>
            <person name="Yoshida Y."/>
            <person name="Ohtoshi R."/>
            <person name="Malay A.D."/>
            <person name="Moran D.A.P."/>
            <person name="Tomita M."/>
            <person name="Numata K."/>
            <person name="Arakawa K."/>
        </authorList>
    </citation>
    <scope>NUCLEOTIDE SEQUENCE</scope>
</reference>
<sequence length="81" mass="9493">KRNERKEQYKIETAKGATIKVKSNQTRPVRAWNSRGENYRPYIKEQAKSRGRKTNKKENPQQSSQKKRRGAKTNSTLSVRC</sequence>
<evidence type="ECO:0000256" key="1">
    <source>
        <dbReference type="SAM" id="MobiDB-lite"/>
    </source>
</evidence>
<gene>
    <name evidence="2" type="ORF">TNIN_106801</name>
</gene>
<dbReference type="Proteomes" id="UP000886998">
    <property type="component" value="Unassembled WGS sequence"/>
</dbReference>
<feature type="region of interest" description="Disordered" evidence="1">
    <location>
        <begin position="18"/>
        <end position="81"/>
    </location>
</feature>
<evidence type="ECO:0000313" key="3">
    <source>
        <dbReference type="Proteomes" id="UP000886998"/>
    </source>
</evidence>
<accession>A0A8X6XBL8</accession>
<dbReference type="AlphaFoldDB" id="A0A8X6XBL8"/>
<evidence type="ECO:0000313" key="2">
    <source>
        <dbReference type="EMBL" id="GFY50555.1"/>
    </source>
</evidence>
<proteinExistence type="predicted"/>
<feature type="non-terminal residue" evidence="2">
    <location>
        <position position="1"/>
    </location>
</feature>